<evidence type="ECO:0000313" key="4">
    <source>
        <dbReference type="Proteomes" id="UP000503251"/>
    </source>
</evidence>
<name>A0A6P1ZFY0_9BACT</name>
<evidence type="ECO:0000313" key="2">
    <source>
        <dbReference type="EMBL" id="TVM33712.1"/>
    </source>
</evidence>
<sequence>MNATNIISPGSRGCGRPRCAVLGLDGLALGMAQHLSALPGFDNIARLTSEARAMDAELPELSPVNWTSFATAAGPGTHGVYGFTRIDASSYEISIGDASQVDAPTIFDRLGARGLVSRVINLPHMWPVRPIHGTLVSGFVSPDLERAVYPPSLVPILADEGYVIEADTTRGADDPEYLLAGLRATLACRTRLLERLWSGLDWDLFVFVLTETDRLFHFLHPAVEEPDHPLHAACIELLREWDRAIGLFLQRYDALSEPKRLLVLADHGFATLDVECDLNSWLREQGWLVTGQAAPGHELDATAILPETRAFALDPGRIYIHRASRFARGRVRDAEADSLAAEISAALEHLTWRGEPVMERVYRGAELYQGPAAERAPDLVCLPRVGVDLKAKFDRPRIFSRLGRTGMHTAHGAFFYDSHGATPQRVRDVGREVLAWWSIPADAADDAGSATHDAISPIL</sequence>
<accession>A0A6P1ZFY0</accession>
<dbReference type="OrthoDB" id="9771966at2"/>
<protein>
    <submittedName>
        <fullName evidence="2">Phosphodiesterase</fullName>
    </submittedName>
</protein>
<keyword evidence="4" id="KW-1185">Reference proteome</keyword>
<reference evidence="2 3" key="1">
    <citation type="submission" date="2018-06" db="EMBL/GenBank/DDBJ databases">
        <title>Complete genome of Desulfovibrio marinus P48SEP.</title>
        <authorList>
            <person name="Crispim J.S."/>
            <person name="Vidigal P.M.P."/>
            <person name="Silva L.C.F."/>
            <person name="Araujo L.C."/>
            <person name="Laguardia C.N."/>
            <person name="Dias R.S."/>
            <person name="Sousa M.P."/>
            <person name="Paula S.O."/>
            <person name="Silva C."/>
        </authorList>
    </citation>
    <scope>NUCLEOTIDE SEQUENCE [LARGE SCALE GENOMIC DNA]</scope>
    <source>
        <strain evidence="2 3">P48SEP</strain>
    </source>
</reference>
<dbReference type="InterPro" id="IPR002591">
    <property type="entry name" value="Phosphodiest/P_Trfase"/>
</dbReference>
<dbReference type="RefSeq" id="WP_144305378.1">
    <property type="nucleotide sequence ID" value="NZ_CP039543.1"/>
</dbReference>
<dbReference type="Pfam" id="PF01663">
    <property type="entry name" value="Phosphodiest"/>
    <property type="match status" value="1"/>
</dbReference>
<organism evidence="2 3">
    <name type="scientific">Oceanidesulfovibrio marinus</name>
    <dbReference type="NCBI Taxonomy" id="370038"/>
    <lineage>
        <taxon>Bacteria</taxon>
        <taxon>Pseudomonadati</taxon>
        <taxon>Thermodesulfobacteriota</taxon>
        <taxon>Desulfovibrionia</taxon>
        <taxon>Desulfovibrionales</taxon>
        <taxon>Desulfovibrionaceae</taxon>
        <taxon>Oceanidesulfovibrio</taxon>
    </lineage>
</organism>
<dbReference type="Gene3D" id="3.40.720.10">
    <property type="entry name" value="Alkaline Phosphatase, subunit A"/>
    <property type="match status" value="1"/>
</dbReference>
<dbReference type="SUPFAM" id="SSF53649">
    <property type="entry name" value="Alkaline phosphatase-like"/>
    <property type="match status" value="1"/>
</dbReference>
<gene>
    <name evidence="2" type="ORF">DQK91_10840</name>
    <name evidence="1" type="ORF">E8L03_11290</name>
</gene>
<reference evidence="1 4" key="2">
    <citation type="submission" date="2019-04" db="EMBL/GenBank/DDBJ databases">
        <title>Isolation and culture of sulfate reducing bacteria from the cold seep of the South China Sea.</title>
        <authorList>
            <person name="Sun C."/>
            <person name="Liu R."/>
        </authorList>
    </citation>
    <scope>NUCLEOTIDE SEQUENCE [LARGE SCALE GENOMIC DNA]</scope>
    <source>
        <strain evidence="1 4">CS1</strain>
    </source>
</reference>
<evidence type="ECO:0000313" key="3">
    <source>
        <dbReference type="Proteomes" id="UP000434052"/>
    </source>
</evidence>
<dbReference type="InterPro" id="IPR017850">
    <property type="entry name" value="Alkaline_phosphatase_core_sf"/>
</dbReference>
<dbReference type="Proteomes" id="UP000503251">
    <property type="component" value="Chromosome"/>
</dbReference>
<dbReference type="AlphaFoldDB" id="A0A6P1ZFY0"/>
<proteinExistence type="predicted"/>
<dbReference type="Proteomes" id="UP000434052">
    <property type="component" value="Unassembled WGS sequence"/>
</dbReference>
<dbReference type="EMBL" id="CP039543">
    <property type="protein sequence ID" value="QJT09487.1"/>
    <property type="molecule type" value="Genomic_DNA"/>
</dbReference>
<dbReference type="EMBL" id="QMIF01000006">
    <property type="protein sequence ID" value="TVM33712.1"/>
    <property type="molecule type" value="Genomic_DNA"/>
</dbReference>
<evidence type="ECO:0000313" key="1">
    <source>
        <dbReference type="EMBL" id="QJT09487.1"/>
    </source>
</evidence>